<reference evidence="3 4" key="1">
    <citation type="submission" date="2014-11" db="EMBL/GenBank/DDBJ databases">
        <authorList>
            <person name="Urmite Genomes Urmite Genomes"/>
        </authorList>
    </citation>
    <scope>NUCLEOTIDE SEQUENCE [LARGE SCALE GENOMIC DNA]</scope>
    <source>
        <strain evidence="3 4">Oc5</strain>
    </source>
</reference>
<feature type="domain" description="HTH cro/C1-type" evidence="2">
    <location>
        <begin position="8"/>
        <end position="62"/>
    </location>
</feature>
<dbReference type="EMBL" id="CDGG01000001">
    <property type="protein sequence ID" value="CEI80862.1"/>
    <property type="molecule type" value="Genomic_DNA"/>
</dbReference>
<gene>
    <name evidence="3" type="primary">xre_1</name>
    <name evidence="3" type="ORF">BN997_00672</name>
</gene>
<dbReference type="Pfam" id="PF01381">
    <property type="entry name" value="HTH_3"/>
    <property type="match status" value="1"/>
</dbReference>
<dbReference type="AlphaFoldDB" id="A0A0A1MMH2"/>
<accession>A0A0A1MMH2</accession>
<dbReference type="InterPro" id="IPR001387">
    <property type="entry name" value="Cro/C1-type_HTH"/>
</dbReference>
<keyword evidence="1" id="KW-0238">DNA-binding</keyword>
<organism evidence="3 4">
    <name type="scientific">Oceanobacillus oncorhynchi</name>
    <dbReference type="NCBI Taxonomy" id="545501"/>
    <lineage>
        <taxon>Bacteria</taxon>
        <taxon>Bacillati</taxon>
        <taxon>Bacillota</taxon>
        <taxon>Bacilli</taxon>
        <taxon>Bacillales</taxon>
        <taxon>Bacillaceae</taxon>
        <taxon>Oceanobacillus</taxon>
    </lineage>
</organism>
<dbReference type="GO" id="GO:0003677">
    <property type="term" value="F:DNA binding"/>
    <property type="evidence" value="ECO:0007669"/>
    <property type="project" value="UniProtKB-KW"/>
</dbReference>
<evidence type="ECO:0000313" key="3">
    <source>
        <dbReference type="EMBL" id="CEI80862.1"/>
    </source>
</evidence>
<keyword evidence="4" id="KW-1185">Reference proteome</keyword>
<proteinExistence type="predicted"/>
<sequence length="130" mass="15212">MDVFKERLIDLRVELGYKQENVAKELNLTTSAYGYYEQGKNEPSLETLYKIANFFQVSIDYLLGIIDTPQHPVYYPISNELTLNESELSAIQRMKELNLLEKVGENSKLNTERLNRCWEFIKTELAIDEK</sequence>
<dbReference type="RefSeq" id="WP_042529646.1">
    <property type="nucleotide sequence ID" value="NZ_CDGG01000001.1"/>
</dbReference>
<dbReference type="Gene3D" id="1.10.260.40">
    <property type="entry name" value="lambda repressor-like DNA-binding domains"/>
    <property type="match status" value="1"/>
</dbReference>
<dbReference type="PANTHER" id="PTHR46558:SF11">
    <property type="entry name" value="HTH-TYPE TRANSCRIPTIONAL REGULATOR XRE"/>
    <property type="match status" value="1"/>
</dbReference>
<dbReference type="Proteomes" id="UP000040453">
    <property type="component" value="Unassembled WGS sequence"/>
</dbReference>
<evidence type="ECO:0000313" key="4">
    <source>
        <dbReference type="Proteomes" id="UP000040453"/>
    </source>
</evidence>
<dbReference type="SMART" id="SM00530">
    <property type="entry name" value="HTH_XRE"/>
    <property type="match status" value="1"/>
</dbReference>
<evidence type="ECO:0000256" key="1">
    <source>
        <dbReference type="ARBA" id="ARBA00023125"/>
    </source>
</evidence>
<dbReference type="CDD" id="cd00093">
    <property type="entry name" value="HTH_XRE"/>
    <property type="match status" value="1"/>
</dbReference>
<dbReference type="STRING" id="545501.BN997_00672"/>
<dbReference type="SUPFAM" id="SSF47413">
    <property type="entry name" value="lambda repressor-like DNA-binding domains"/>
    <property type="match status" value="1"/>
</dbReference>
<name>A0A0A1MMH2_9BACI</name>
<dbReference type="InterPro" id="IPR010982">
    <property type="entry name" value="Lambda_DNA-bd_dom_sf"/>
</dbReference>
<dbReference type="PANTHER" id="PTHR46558">
    <property type="entry name" value="TRACRIPTIONAL REGULATORY PROTEIN-RELATED-RELATED"/>
    <property type="match status" value="1"/>
</dbReference>
<dbReference type="OrthoDB" id="8115576at2"/>
<evidence type="ECO:0000259" key="2">
    <source>
        <dbReference type="PROSITE" id="PS50943"/>
    </source>
</evidence>
<protein>
    <submittedName>
        <fullName evidence="3">HTH-type transcriptional regulator Xre</fullName>
    </submittedName>
</protein>
<dbReference type="PROSITE" id="PS50943">
    <property type="entry name" value="HTH_CROC1"/>
    <property type="match status" value="1"/>
</dbReference>